<dbReference type="Gene3D" id="1.10.246.230">
    <property type="match status" value="1"/>
</dbReference>
<dbReference type="PANTHER" id="PTHR43881">
    <property type="entry name" value="GAMMA-GLUTAMYLTRANSPEPTIDASE (AFU_ORTHOLOGUE AFUA_4G13580)"/>
    <property type="match status" value="1"/>
</dbReference>
<dbReference type="PRINTS" id="PR01210">
    <property type="entry name" value="GGTRANSPTASE"/>
</dbReference>
<evidence type="ECO:0000313" key="2">
    <source>
        <dbReference type="Proteomes" id="UP000000438"/>
    </source>
</evidence>
<dbReference type="AlphaFoldDB" id="Q6KZT2"/>
<proteinExistence type="predicted"/>
<evidence type="ECO:0000313" key="1">
    <source>
        <dbReference type="EMBL" id="AAT43770.1"/>
    </source>
</evidence>
<dbReference type="Gene3D" id="3.60.20.40">
    <property type="match status" value="1"/>
</dbReference>
<name>Q6KZT2_PICTO</name>
<keyword evidence="1" id="KW-0012">Acyltransferase</keyword>
<organism evidence="1 2">
    <name type="scientific">Picrophilus torridus (strain ATCC 700027 / DSM 9790 / JCM 10055 / NBRC 100828 / KAW 2/3)</name>
    <dbReference type="NCBI Taxonomy" id="1122961"/>
    <lineage>
        <taxon>Archaea</taxon>
        <taxon>Methanobacteriati</taxon>
        <taxon>Thermoplasmatota</taxon>
        <taxon>Thermoplasmata</taxon>
        <taxon>Thermoplasmatales</taxon>
        <taxon>Picrophilaceae</taxon>
        <taxon>Picrophilus</taxon>
    </lineage>
</organism>
<dbReference type="EMBL" id="AE017261">
    <property type="protein sequence ID" value="AAT43770.1"/>
    <property type="molecule type" value="Genomic_DNA"/>
</dbReference>
<keyword evidence="1" id="KW-0808">Transferase</keyword>
<dbReference type="Pfam" id="PF01019">
    <property type="entry name" value="G_glu_transpept"/>
    <property type="match status" value="1"/>
</dbReference>
<dbReference type="GO" id="GO:0103068">
    <property type="term" value="F:leukotriene C4 gamma-glutamyl transferase activity"/>
    <property type="evidence" value="ECO:0007669"/>
    <property type="project" value="UniProtKB-EC"/>
</dbReference>
<protein>
    <submittedName>
        <fullName evidence="1">Gamma-glutamyltranspeptidase</fullName>
        <ecNumber evidence="1">2.3.2.2</ecNumber>
    </submittedName>
</protein>
<accession>Q6KZT2</accession>
<dbReference type="PANTHER" id="PTHR43881:SF1">
    <property type="entry name" value="GAMMA-GLUTAMYLTRANSPEPTIDASE (AFU_ORTHOLOGUE AFUA_4G13580)"/>
    <property type="match status" value="1"/>
</dbReference>
<dbReference type="PATRIC" id="fig|263820.9.peg.1232"/>
<dbReference type="EC" id="2.3.2.2" evidence="1"/>
<dbReference type="MEROPS" id="T03.025"/>
<gene>
    <name evidence="1" type="ordered locus">PTO1185</name>
</gene>
<dbReference type="eggNOG" id="arCOG04053">
    <property type="taxonomic scope" value="Archaea"/>
</dbReference>
<dbReference type="BRENDA" id="2.3.2.2">
    <property type="organism ID" value="7518"/>
</dbReference>
<dbReference type="InterPro" id="IPR043137">
    <property type="entry name" value="GGT_ssub_C"/>
</dbReference>
<dbReference type="KEGG" id="pto:PTO1185"/>
<dbReference type="PaxDb" id="263820-PTO1185"/>
<dbReference type="STRING" id="263820.PTO1185"/>
<dbReference type="Proteomes" id="UP000000438">
    <property type="component" value="Chromosome"/>
</dbReference>
<dbReference type="SUPFAM" id="SSF56235">
    <property type="entry name" value="N-terminal nucleophile aminohydrolases (Ntn hydrolases)"/>
    <property type="match status" value="1"/>
</dbReference>
<dbReference type="FunCoup" id="Q6KZT2">
    <property type="interactions" value="16"/>
</dbReference>
<dbReference type="InterPro" id="IPR029055">
    <property type="entry name" value="Ntn_hydrolases_N"/>
</dbReference>
<reference evidence="1 2" key="1">
    <citation type="journal article" date="2004" name="Proc. Natl. Acad. Sci. U.S.A.">
        <title>Genome sequence of Picrophilus torridus and its implications for life around pH 0.</title>
        <authorList>
            <person name="Futterer O."/>
            <person name="Angelov A."/>
            <person name="Liesegang H."/>
            <person name="Gottschalk G."/>
            <person name="Schleper C."/>
            <person name="Schepers B."/>
            <person name="Dock C."/>
            <person name="Antranikian G."/>
            <person name="Liebl W."/>
        </authorList>
    </citation>
    <scope>NUCLEOTIDE SEQUENCE [LARGE SCALE GENOMIC DNA]</scope>
    <source>
        <strain evidence="2">ATCC 700027 / DSM 9790 / JCM 10055 / NBRC 100828</strain>
    </source>
</reference>
<dbReference type="InParanoid" id="Q6KZT2"/>
<dbReference type="InterPro" id="IPR052896">
    <property type="entry name" value="GGT-like_enzyme"/>
</dbReference>
<sequence>MYMNYAVASSHPLSTFVGNEILKDGGNAYDAAIATSAALVVVQPHLNGLGGDFFSTIIDNDIYSINGSGNAPELATIEFFHRNGYNKIPEQGPLSSFSIPGLVSSWEILYKNATMKLEKLFSRAISFAMDGFIPSNSILKAIKNFKYGDVDFNNIYYNNERLLVQRALGKTLKLLAEKGLESFYHGDIARAIEDDMIKKHGLIRFNDLDSYSASVVKPLEIRYRNYSVYTNPPVSQGATALYWLNRLNKYDLYTMPDDLYYSSLINEMYPSYEFRKSMIYDGSSISNDDLLNNYSYSKNKKDEKYSDTTAFSVFDGDAGISAIQSNYMGFGSGHSIHGYGINMNNRGSYFTLDKNHKNALKPGKKTFHTLMSTILNGDKLILLGSMGGDIQPQVNVQIITRIIDLNYNIQDAISYPRFAYPASIYGDADLYSEKGIVPGSKYIDGLSSMMGHAQGILIEDDVHAGFDPRGDGLLKYHL</sequence>
<dbReference type="HOGENOM" id="CLU_014813_3_3_2"/>